<dbReference type="GO" id="GO:0000724">
    <property type="term" value="P:double-strand break repair via homologous recombination"/>
    <property type="evidence" value="ECO:0007669"/>
    <property type="project" value="TreeGrafter"/>
</dbReference>
<protein>
    <submittedName>
        <fullName evidence="1">Uncharacterized protein</fullName>
    </submittedName>
</protein>
<dbReference type="OrthoDB" id="24645at2759"/>
<dbReference type="STRING" id="65357.A0A024GL84"/>
<name>A0A024GL84_9STRA</name>
<dbReference type="EMBL" id="CAIX01000151">
    <property type="protein sequence ID" value="CCI47101.1"/>
    <property type="molecule type" value="Genomic_DNA"/>
</dbReference>
<proteinExistence type="predicted"/>
<comment type="caution">
    <text evidence="1">The sequence shown here is derived from an EMBL/GenBank/DDBJ whole genome shotgun (WGS) entry which is preliminary data.</text>
</comment>
<gene>
    <name evidence="1" type="ORF">BN9_080700</name>
</gene>
<dbReference type="GO" id="GO:0017108">
    <property type="term" value="F:5'-flap endonuclease activity"/>
    <property type="evidence" value="ECO:0007669"/>
    <property type="project" value="TreeGrafter"/>
</dbReference>
<accession>A0A024GL84</accession>
<dbReference type="AlphaFoldDB" id="A0A024GL84"/>
<dbReference type="Proteomes" id="UP000053237">
    <property type="component" value="Unassembled WGS sequence"/>
</dbReference>
<organism evidence="1 2">
    <name type="scientific">Albugo candida</name>
    <dbReference type="NCBI Taxonomy" id="65357"/>
    <lineage>
        <taxon>Eukaryota</taxon>
        <taxon>Sar</taxon>
        <taxon>Stramenopiles</taxon>
        <taxon>Oomycota</taxon>
        <taxon>Peronosporomycetes</taxon>
        <taxon>Albuginales</taxon>
        <taxon>Albuginaceae</taxon>
        <taxon>Albugo</taxon>
    </lineage>
</organism>
<dbReference type="InParanoid" id="A0A024GL84"/>
<evidence type="ECO:0000313" key="2">
    <source>
        <dbReference type="Proteomes" id="UP000053237"/>
    </source>
</evidence>
<dbReference type="PANTHER" id="PTHR20208">
    <property type="entry name" value="STRUCTURE-SPECIFIC ENDONUCLEASE SUBUNIT SLX1"/>
    <property type="match status" value="1"/>
</dbReference>
<keyword evidence="2" id="KW-1185">Reference proteome</keyword>
<sequence length="180" mass="20780">MVAFIHGFPTKFCALRFEWAWQHPLSSRLARDRLLRLKNKKGIGRVYSVKRKLIELFELAQLDNWKDLILEISFCSECFHQLARESGYYKTSSKLQCITKPIDIKDPTKKTRTNACYLCELSLNSTDEITRCLCKMLYHNSCLLDHNMATGTEEIVCLICQRSIQAHSVKNGSSIIDLTD</sequence>
<dbReference type="InterPro" id="IPR050381">
    <property type="entry name" value="SLX1_endonuclease"/>
</dbReference>
<dbReference type="GO" id="GO:0033557">
    <property type="term" value="C:Slx1-Slx4 complex"/>
    <property type="evidence" value="ECO:0007669"/>
    <property type="project" value="TreeGrafter"/>
</dbReference>
<dbReference type="GO" id="GO:0008821">
    <property type="term" value="F:crossover junction DNA endonuclease activity"/>
    <property type="evidence" value="ECO:0007669"/>
    <property type="project" value="TreeGrafter"/>
</dbReference>
<evidence type="ECO:0000313" key="1">
    <source>
        <dbReference type="EMBL" id="CCI47101.1"/>
    </source>
</evidence>
<dbReference type="PANTHER" id="PTHR20208:SF10">
    <property type="entry name" value="STRUCTURE-SPECIFIC ENDONUCLEASE SUBUNIT SLX1"/>
    <property type="match status" value="1"/>
</dbReference>
<reference evidence="1 2" key="1">
    <citation type="submission" date="2012-05" db="EMBL/GenBank/DDBJ databases">
        <title>Recombination and specialization in a pathogen metapopulation.</title>
        <authorList>
            <person name="Gardiner A."/>
            <person name="Kemen E."/>
            <person name="Schultz-Larsen T."/>
            <person name="MacLean D."/>
            <person name="Van Oosterhout C."/>
            <person name="Jones J.D.G."/>
        </authorList>
    </citation>
    <scope>NUCLEOTIDE SEQUENCE [LARGE SCALE GENOMIC DNA]</scope>
    <source>
        <strain evidence="1 2">Ac Nc2</strain>
    </source>
</reference>